<feature type="region of interest" description="Disordered" evidence="1">
    <location>
        <begin position="1"/>
        <end position="84"/>
    </location>
</feature>
<name>A0A6A6PCU0_9PEZI</name>
<dbReference type="Pfam" id="PF17242">
    <property type="entry name" value="DUF5315"/>
    <property type="match status" value="1"/>
</dbReference>
<feature type="region of interest" description="Disordered" evidence="1">
    <location>
        <begin position="134"/>
        <end position="187"/>
    </location>
</feature>
<keyword evidence="3" id="KW-1185">Reference proteome</keyword>
<dbReference type="OrthoDB" id="4158841at2759"/>
<accession>A0A6A6PCU0</accession>
<reference evidence="2" key="1">
    <citation type="journal article" date="2020" name="Stud. Mycol.">
        <title>101 Dothideomycetes genomes: a test case for predicting lifestyles and emergence of pathogens.</title>
        <authorList>
            <person name="Haridas S."/>
            <person name="Albert R."/>
            <person name="Binder M."/>
            <person name="Bloem J."/>
            <person name="Labutti K."/>
            <person name="Salamov A."/>
            <person name="Andreopoulos B."/>
            <person name="Baker S."/>
            <person name="Barry K."/>
            <person name="Bills G."/>
            <person name="Bluhm B."/>
            <person name="Cannon C."/>
            <person name="Castanera R."/>
            <person name="Culley D."/>
            <person name="Daum C."/>
            <person name="Ezra D."/>
            <person name="Gonzalez J."/>
            <person name="Henrissat B."/>
            <person name="Kuo A."/>
            <person name="Liang C."/>
            <person name="Lipzen A."/>
            <person name="Lutzoni F."/>
            <person name="Magnuson J."/>
            <person name="Mondo S."/>
            <person name="Nolan M."/>
            <person name="Ohm R."/>
            <person name="Pangilinan J."/>
            <person name="Park H.-J."/>
            <person name="Ramirez L."/>
            <person name="Alfaro M."/>
            <person name="Sun H."/>
            <person name="Tritt A."/>
            <person name="Yoshinaga Y."/>
            <person name="Zwiers L.-H."/>
            <person name="Turgeon B."/>
            <person name="Goodwin S."/>
            <person name="Spatafora J."/>
            <person name="Crous P."/>
            <person name="Grigoriev I."/>
        </authorList>
    </citation>
    <scope>NUCLEOTIDE SEQUENCE</scope>
    <source>
        <strain evidence="2">ATCC 16933</strain>
    </source>
</reference>
<dbReference type="Proteomes" id="UP000799766">
    <property type="component" value="Unassembled WGS sequence"/>
</dbReference>
<evidence type="ECO:0000313" key="2">
    <source>
        <dbReference type="EMBL" id="KAF2461690.1"/>
    </source>
</evidence>
<feature type="compositionally biased region" description="Acidic residues" evidence="1">
    <location>
        <begin position="139"/>
        <end position="156"/>
    </location>
</feature>
<sequence length="247" mass="25228">MSSNKPPPTASNQPNRLPAPSLFIGPPSRNASNTSLLSPVVTSGTVNHIPQGSPPGNGVASAAAAAQPRQQARRPRGGAGRADARADALWAEMQSTLEEVELSAGPGARVFGAGHGAALEALRGAQMALARAWARGEGDGEGEGGADADAEGDGEDGLFGGAREGAAEMGGGARAGRGALEEETERDVVLARRRRAANDRYFERVNAGVADVVARLEDVARAMKGVERESKEIWGEAESIETGASAA</sequence>
<organism evidence="2 3">
    <name type="scientific">Lineolata rhizophorae</name>
    <dbReference type="NCBI Taxonomy" id="578093"/>
    <lineage>
        <taxon>Eukaryota</taxon>
        <taxon>Fungi</taxon>
        <taxon>Dikarya</taxon>
        <taxon>Ascomycota</taxon>
        <taxon>Pezizomycotina</taxon>
        <taxon>Dothideomycetes</taxon>
        <taxon>Dothideomycetes incertae sedis</taxon>
        <taxon>Lineolatales</taxon>
        <taxon>Lineolataceae</taxon>
        <taxon>Lineolata</taxon>
    </lineage>
</organism>
<gene>
    <name evidence="2" type="ORF">BDY21DRAFT_314377</name>
</gene>
<evidence type="ECO:0000313" key="3">
    <source>
        <dbReference type="Proteomes" id="UP000799766"/>
    </source>
</evidence>
<protein>
    <submittedName>
        <fullName evidence="2">Uncharacterized protein</fullName>
    </submittedName>
</protein>
<feature type="compositionally biased region" description="Gly residues" evidence="1">
    <location>
        <begin position="157"/>
        <end position="175"/>
    </location>
</feature>
<feature type="compositionally biased region" description="Polar residues" evidence="1">
    <location>
        <begin position="29"/>
        <end position="50"/>
    </location>
</feature>
<dbReference type="AlphaFoldDB" id="A0A6A6PCU0"/>
<evidence type="ECO:0000256" key="1">
    <source>
        <dbReference type="SAM" id="MobiDB-lite"/>
    </source>
</evidence>
<proteinExistence type="predicted"/>
<dbReference type="EMBL" id="MU001671">
    <property type="protein sequence ID" value="KAF2461690.1"/>
    <property type="molecule type" value="Genomic_DNA"/>
</dbReference>